<accession>A0ABR0SL30</accession>
<keyword evidence="2 6" id="KW-0489">Methyltransferase</keyword>
<protein>
    <submittedName>
        <fullName evidence="6">Thiol methyltransferase 2</fullName>
    </submittedName>
</protein>
<dbReference type="Gene3D" id="3.40.50.150">
    <property type="entry name" value="Vaccinia Virus protein VP39"/>
    <property type="match status" value="1"/>
</dbReference>
<reference evidence="6 7" key="1">
    <citation type="submission" date="2024-01" db="EMBL/GenBank/DDBJ databases">
        <title>Complete genome of Cladobotryum mycophilum ATHUM6906.</title>
        <authorList>
            <person name="Christinaki A.C."/>
            <person name="Myridakis A.I."/>
            <person name="Kouvelis V.N."/>
        </authorList>
    </citation>
    <scope>NUCLEOTIDE SEQUENCE [LARGE SCALE GENOMIC DNA]</scope>
    <source>
        <strain evidence="6 7">ATHUM6906</strain>
    </source>
</reference>
<evidence type="ECO:0000256" key="5">
    <source>
        <dbReference type="SAM" id="MobiDB-lite"/>
    </source>
</evidence>
<dbReference type="EMBL" id="JAVFKD010000012">
    <property type="protein sequence ID" value="KAK5992406.1"/>
    <property type="molecule type" value="Genomic_DNA"/>
</dbReference>
<evidence type="ECO:0000313" key="7">
    <source>
        <dbReference type="Proteomes" id="UP001338125"/>
    </source>
</evidence>
<evidence type="ECO:0000256" key="1">
    <source>
        <dbReference type="ARBA" id="ARBA00022553"/>
    </source>
</evidence>
<dbReference type="PANTHER" id="PTHR32183:SF11">
    <property type="entry name" value="THIOL METHYLTRANSFERASE 2-RELATED"/>
    <property type="match status" value="1"/>
</dbReference>
<keyword evidence="1" id="KW-0597">Phosphoprotein</keyword>
<dbReference type="Proteomes" id="UP001338125">
    <property type="component" value="Unassembled WGS sequence"/>
</dbReference>
<evidence type="ECO:0000256" key="3">
    <source>
        <dbReference type="ARBA" id="ARBA00022679"/>
    </source>
</evidence>
<organism evidence="6 7">
    <name type="scientific">Cladobotryum mycophilum</name>
    <dbReference type="NCBI Taxonomy" id="491253"/>
    <lineage>
        <taxon>Eukaryota</taxon>
        <taxon>Fungi</taxon>
        <taxon>Dikarya</taxon>
        <taxon>Ascomycota</taxon>
        <taxon>Pezizomycotina</taxon>
        <taxon>Sordariomycetes</taxon>
        <taxon>Hypocreomycetidae</taxon>
        <taxon>Hypocreales</taxon>
        <taxon>Hypocreaceae</taxon>
        <taxon>Cladobotryum</taxon>
    </lineage>
</organism>
<feature type="compositionally biased region" description="Basic and acidic residues" evidence="5">
    <location>
        <begin position="13"/>
        <end position="22"/>
    </location>
</feature>
<keyword evidence="4" id="KW-0949">S-adenosyl-L-methionine</keyword>
<gene>
    <name evidence="6" type="ORF">PT974_05810</name>
</gene>
<dbReference type="PROSITE" id="PS51585">
    <property type="entry name" value="SAM_MT_TPMT"/>
    <property type="match status" value="1"/>
</dbReference>
<comment type="caution">
    <text evidence="6">The sequence shown here is derived from an EMBL/GenBank/DDBJ whole genome shotgun (WGS) entry which is preliminary data.</text>
</comment>
<keyword evidence="7" id="KW-1185">Reference proteome</keyword>
<name>A0ABR0SL30_9HYPO</name>
<dbReference type="PANTHER" id="PTHR32183">
    <property type="match status" value="1"/>
</dbReference>
<dbReference type="SUPFAM" id="SSF53335">
    <property type="entry name" value="S-adenosyl-L-methionine-dependent methyltransferases"/>
    <property type="match status" value="1"/>
</dbReference>
<evidence type="ECO:0000256" key="4">
    <source>
        <dbReference type="ARBA" id="ARBA00022691"/>
    </source>
</evidence>
<feature type="region of interest" description="Disordered" evidence="5">
    <location>
        <begin position="1"/>
        <end position="27"/>
    </location>
</feature>
<dbReference type="GO" id="GO:0008168">
    <property type="term" value="F:methyltransferase activity"/>
    <property type="evidence" value="ECO:0007669"/>
    <property type="project" value="UniProtKB-KW"/>
</dbReference>
<proteinExistence type="predicted"/>
<evidence type="ECO:0000313" key="6">
    <source>
        <dbReference type="EMBL" id="KAK5992406.1"/>
    </source>
</evidence>
<evidence type="ECO:0000256" key="2">
    <source>
        <dbReference type="ARBA" id="ARBA00022603"/>
    </source>
</evidence>
<keyword evidence="3" id="KW-0808">Transferase</keyword>
<sequence length="287" mass="31467">MATATSSPIPPIPHDHPNKLRDTFASTPPSSHPSLWHALYSESFTPWDRAGPSLALADLLERDSRGNPIRDASGSVIRRSALVPGCGAGHDVLLLSSLGYDAFGLDYSHLAVQRATENEKLSNEAGRYEPVEEGLEKGRVTWLTGDFFVDEWTSGADTDASGKFDLIFDYTFLCALQPELRPKWAKRMSQLLAPGGHLICLEFPTGKPLSERGPPWGLWPEVYEALLVAPGEDVKYDDDGNVASTACPRAPHPEALHRICLVKPPRTHQAGTNEDGSVRDFISVWCR</sequence>
<dbReference type="InterPro" id="IPR008854">
    <property type="entry name" value="TPMT"/>
</dbReference>
<dbReference type="InterPro" id="IPR029063">
    <property type="entry name" value="SAM-dependent_MTases_sf"/>
</dbReference>
<dbReference type="CDD" id="cd02440">
    <property type="entry name" value="AdoMet_MTases"/>
    <property type="match status" value="1"/>
</dbReference>
<dbReference type="GO" id="GO:0032259">
    <property type="term" value="P:methylation"/>
    <property type="evidence" value="ECO:0007669"/>
    <property type="project" value="UniProtKB-KW"/>
</dbReference>
<dbReference type="Pfam" id="PF05724">
    <property type="entry name" value="TPMT"/>
    <property type="match status" value="1"/>
</dbReference>